<dbReference type="SUPFAM" id="SSF81296">
    <property type="entry name" value="E set domains"/>
    <property type="match status" value="1"/>
</dbReference>
<dbReference type="GO" id="GO:0005509">
    <property type="term" value="F:calcium ion binding"/>
    <property type="evidence" value="ECO:0007669"/>
    <property type="project" value="InterPro"/>
</dbReference>
<dbReference type="InterPro" id="IPR011992">
    <property type="entry name" value="EF-hand-dom_pair"/>
</dbReference>
<feature type="region of interest" description="Disordered" evidence="8">
    <location>
        <begin position="1091"/>
        <end position="1115"/>
    </location>
</feature>
<dbReference type="InterPro" id="IPR002048">
    <property type="entry name" value="EF_hand_dom"/>
</dbReference>
<accession>A0A1F6CC28</accession>
<dbReference type="PROSITE" id="PS50222">
    <property type="entry name" value="EF_HAND_2"/>
    <property type="match status" value="1"/>
</dbReference>
<evidence type="ECO:0000313" key="10">
    <source>
        <dbReference type="EMBL" id="OGG46537.1"/>
    </source>
</evidence>
<dbReference type="PANTHER" id="PTHR22298">
    <property type="entry name" value="ENDO-1,4-BETA-GLUCANASE"/>
    <property type="match status" value="1"/>
</dbReference>
<dbReference type="CDD" id="cd02850">
    <property type="entry name" value="E_set_Cellulase_N"/>
    <property type="match status" value="1"/>
</dbReference>
<sequence>MSRNISFVGIFAVLAWGFILSGADAQAQTLVLWDGETAGAEFEYGSANDTQARQGTWCFEGTPDKWHSPAVNLKGLSVWRKDLSGYTEIQFYARADAPGKTFDFSVYGWPYFSKDVNIDPYIEGGGGLGTAYKLVRIPISALKTAEYPLDQVEVLRFGTAQPGEGHKVYIDDVRVVGGATPAGPTAGGATSGGTGPTVGGATLGGAGSTLGGAIVGGTGSTVGVDPIDPLLNLISTSFDTFHVLSDRVIRLATRDKYQIAAVQVLGNYGINSTTDPDFASEKRPDRVGASYSVAGFGGDWGHIIPKGAYVLYLVFDEKMKNGHTYTLTLRSVKAQAFGFKFNDADYINGSVKASQVGYLPEGPKYGYIGNYIGSEGMMPCDPSRFEIRDAATHAVVFSGAPRFRGDDVRLSGEKVFDCDFSALTTPGRYYLYAPGVGRTHTFEIGKDVFNDIHYKTARALFYQRCGTALKAPYADPRWTHDACHPQDAVIHASQATLPLYNGEAVNGVVRMPGGWHDAGDYGKYTPTAAVTLSYLFTAYELFPERFPDGVLNIPESGNGVPDILDEIKWAVDWLREMQAPDGGVYFKVTTAQWPTTMPELDTAIRYLSPKTTHTTALYAATMAMAYRNLLPFWPDYARDCLARAERAWAFLGLHPKSSEMFRNPPGIGGGEYGDPEGDSDERAWAAAELYKSTGQAPYDSAFAAHWLAHPPTWGWNQFQHHQMRASWAYATTTFPTNRGYVDKYKQEVRDKIERELIPRTKDNVYRNGYRSDVLQWIGWGAFAQSTQYAWELIKARYLLDNPSYLDYARINLDAQLGNNPQYKSYITGVGYDYPRDPLHHSSIQDRVAEPVPGLPVFGPHSELSMGNPYDIAAQSIDNLFPSGRGVDATDLYPILRRYYDTHELVPMSEFTIQEIALAANSFAFFSSFNNPSPIRPPIGAPPPPTVTQPPPTVTQPPPTVTQPPPQATQPPPMATQPPPPPPPPPPPSGPVINLSRARLVFDSTQVGTTLQRALTISNTGAKSLSVTGITVSGTDAAQFTVSPTSVTVPAGQVQEVVVTFVPTSGGIKSARLSAGHNAVGDPMSVSLWGIGAPPPPGQPPPVVTQPPPQQTTPPPSAPVINVSTARLEFDSTQVGATLQRALTISNTGSGGLSITKIAVEGPDASQFTVSLESASVAAGQAQEMTVTFVPTSGGVKSATLSLAHNAAGGPSVVALSGTGVSVTSVPLTPRVGDGTGALAVGGDTARTLHGVRPGQKIDVRVLLSQEVAEATRFRVVLRFDPGRLSAISGRGDGVFSDAFFPTPPQVQDSTVTYMGGFVGRRVTAKGSLAALTFEASGDFSGETGVALTTLVVRGPEVVREFSPQASVVLSHQGGPPSDFDGDGRVDLGDFFAFAAAFGQRALDSDAKFDLDGDGEVGFADFFAFVGTFGQSAVK</sequence>
<evidence type="ECO:0000256" key="2">
    <source>
        <dbReference type="ARBA" id="ARBA00007072"/>
    </source>
</evidence>
<name>A0A1F6CC28_HANXR</name>
<dbReference type="NCBIfam" id="NF012200">
    <property type="entry name" value="choice_anch_D"/>
    <property type="match status" value="2"/>
</dbReference>
<evidence type="ECO:0000256" key="8">
    <source>
        <dbReference type="SAM" id="MobiDB-lite"/>
    </source>
</evidence>
<evidence type="ECO:0000256" key="4">
    <source>
        <dbReference type="ARBA" id="ARBA00022801"/>
    </source>
</evidence>
<dbReference type="InterPro" id="IPR018247">
    <property type="entry name" value="EF_Hand_1_Ca_BS"/>
</dbReference>
<evidence type="ECO:0000256" key="7">
    <source>
        <dbReference type="ARBA" id="ARBA00023326"/>
    </source>
</evidence>
<dbReference type="InterPro" id="IPR036439">
    <property type="entry name" value="Dockerin_dom_sf"/>
</dbReference>
<dbReference type="GO" id="GO:0000272">
    <property type="term" value="P:polysaccharide catabolic process"/>
    <property type="evidence" value="ECO:0007669"/>
    <property type="project" value="UniProtKB-KW"/>
</dbReference>
<dbReference type="EMBL" id="MFKF01000304">
    <property type="protein sequence ID" value="OGG46537.1"/>
    <property type="molecule type" value="Genomic_DNA"/>
</dbReference>
<dbReference type="Pfam" id="PF00759">
    <property type="entry name" value="Glyco_hydro_9"/>
    <property type="match status" value="1"/>
</dbReference>
<dbReference type="SUPFAM" id="SSF48208">
    <property type="entry name" value="Six-hairpin glycosidases"/>
    <property type="match status" value="1"/>
</dbReference>
<dbReference type="InterPro" id="IPR012341">
    <property type="entry name" value="6hp_glycosidase-like_sf"/>
</dbReference>
<keyword evidence="7" id="KW-0624">Polysaccharide degradation</keyword>
<gene>
    <name evidence="10" type="ORF">A3F84_21615</name>
</gene>
<evidence type="ECO:0000259" key="9">
    <source>
        <dbReference type="PROSITE" id="PS50222"/>
    </source>
</evidence>
<dbReference type="Pfam" id="PF15780">
    <property type="entry name" value="ASH"/>
    <property type="match status" value="2"/>
</dbReference>
<feature type="compositionally biased region" description="Pro residues" evidence="8">
    <location>
        <begin position="1092"/>
        <end position="1115"/>
    </location>
</feature>
<organism evidence="10 11">
    <name type="scientific">Handelsmanbacteria sp. (strain RIFCSPLOWO2_12_FULL_64_10)</name>
    <dbReference type="NCBI Taxonomy" id="1817868"/>
    <lineage>
        <taxon>Bacteria</taxon>
        <taxon>Candidatus Handelsmaniibacteriota</taxon>
    </lineage>
</organism>
<feature type="compositionally biased region" description="Pro residues" evidence="8">
    <location>
        <begin position="934"/>
        <end position="989"/>
    </location>
</feature>
<dbReference type="Gene3D" id="2.60.120.430">
    <property type="entry name" value="Galactose-binding lectin"/>
    <property type="match status" value="1"/>
</dbReference>
<evidence type="ECO:0000256" key="5">
    <source>
        <dbReference type="ARBA" id="ARBA00023277"/>
    </source>
</evidence>
<comment type="subcellular location">
    <subcellularLocation>
        <location evidence="1">Cytoplasm</location>
    </subcellularLocation>
</comment>
<dbReference type="InterPro" id="IPR031549">
    <property type="entry name" value="ASH"/>
</dbReference>
<comment type="similarity">
    <text evidence="2">Belongs to the glycosyl hydrolase 9 (cellulase E) family.</text>
</comment>
<dbReference type="InterPro" id="IPR004197">
    <property type="entry name" value="Cellulase_Ig-like"/>
</dbReference>
<keyword evidence="5" id="KW-0119">Carbohydrate metabolism</keyword>
<protein>
    <recommendedName>
        <fullName evidence="9">EF-hand domain-containing protein</fullName>
    </recommendedName>
</protein>
<keyword evidence="3" id="KW-0963">Cytoplasm</keyword>
<evidence type="ECO:0000256" key="6">
    <source>
        <dbReference type="ARBA" id="ARBA00023295"/>
    </source>
</evidence>
<feature type="domain" description="EF-hand" evidence="9">
    <location>
        <begin position="1406"/>
        <end position="1431"/>
    </location>
</feature>
<dbReference type="Gene3D" id="1.50.10.10">
    <property type="match status" value="1"/>
</dbReference>
<keyword evidence="4" id="KW-0378">Hydrolase</keyword>
<reference evidence="10 11" key="1">
    <citation type="journal article" date="2016" name="Nat. Commun.">
        <title>Thousands of microbial genomes shed light on interconnected biogeochemical processes in an aquifer system.</title>
        <authorList>
            <person name="Anantharaman K."/>
            <person name="Brown C.T."/>
            <person name="Hug L.A."/>
            <person name="Sharon I."/>
            <person name="Castelle C.J."/>
            <person name="Probst A.J."/>
            <person name="Thomas B.C."/>
            <person name="Singh A."/>
            <person name="Wilkins M.J."/>
            <person name="Karaoz U."/>
            <person name="Brodie E.L."/>
            <person name="Williams K.H."/>
            <person name="Hubbard S.S."/>
            <person name="Banfield J.F."/>
        </authorList>
    </citation>
    <scope>NUCLEOTIDE SEQUENCE [LARGE SCALE GENOMIC DNA]</scope>
    <source>
        <strain evidence="11">RIFCSPLOWO2_12_FULL_64_10</strain>
    </source>
</reference>
<comment type="caution">
    <text evidence="10">The sequence shown here is derived from an EMBL/GenBank/DDBJ whole genome shotgun (WGS) entry which is preliminary data.</text>
</comment>
<evidence type="ECO:0000313" key="11">
    <source>
        <dbReference type="Proteomes" id="UP000178606"/>
    </source>
</evidence>
<evidence type="ECO:0000256" key="1">
    <source>
        <dbReference type="ARBA" id="ARBA00004496"/>
    </source>
</evidence>
<dbReference type="PROSITE" id="PS00018">
    <property type="entry name" value="EF_HAND_1"/>
    <property type="match status" value="2"/>
</dbReference>
<keyword evidence="6" id="KW-0326">Glycosidase</keyword>
<dbReference type="Gene3D" id="1.10.1330.10">
    <property type="entry name" value="Dockerin domain"/>
    <property type="match status" value="1"/>
</dbReference>
<dbReference type="InterPro" id="IPR008928">
    <property type="entry name" value="6-hairpin_glycosidase_sf"/>
</dbReference>
<dbReference type="InterPro" id="IPR014756">
    <property type="entry name" value="Ig_E-set"/>
</dbReference>
<proteinExistence type="inferred from homology"/>
<dbReference type="Gene3D" id="2.60.40.10">
    <property type="entry name" value="Immunoglobulins"/>
    <property type="match status" value="3"/>
</dbReference>
<dbReference type="SUPFAM" id="SSF47473">
    <property type="entry name" value="EF-hand"/>
    <property type="match status" value="1"/>
</dbReference>
<dbReference type="Pfam" id="PF02927">
    <property type="entry name" value="CelD_N"/>
    <property type="match status" value="1"/>
</dbReference>
<dbReference type="Proteomes" id="UP000178606">
    <property type="component" value="Unassembled WGS sequence"/>
</dbReference>
<evidence type="ECO:0000256" key="3">
    <source>
        <dbReference type="ARBA" id="ARBA00022490"/>
    </source>
</evidence>
<dbReference type="GO" id="GO:0008810">
    <property type="term" value="F:cellulase activity"/>
    <property type="evidence" value="ECO:0007669"/>
    <property type="project" value="InterPro"/>
</dbReference>
<dbReference type="GO" id="GO:0005737">
    <property type="term" value="C:cytoplasm"/>
    <property type="evidence" value="ECO:0007669"/>
    <property type="project" value="UniProtKB-SubCell"/>
</dbReference>
<dbReference type="InterPro" id="IPR013783">
    <property type="entry name" value="Ig-like_fold"/>
</dbReference>
<dbReference type="InterPro" id="IPR001701">
    <property type="entry name" value="Glyco_hydro_9"/>
</dbReference>
<feature type="region of interest" description="Disordered" evidence="8">
    <location>
        <begin position="934"/>
        <end position="993"/>
    </location>
</feature>